<dbReference type="GO" id="GO:0006958">
    <property type="term" value="P:complement activation, classical pathway"/>
    <property type="evidence" value="ECO:0007669"/>
    <property type="project" value="UniProtKB-KW"/>
</dbReference>
<dbReference type="Pfam" id="PF01391">
    <property type="entry name" value="Collagen"/>
    <property type="match status" value="1"/>
</dbReference>
<feature type="signal peptide" evidence="16">
    <location>
        <begin position="1"/>
        <end position="19"/>
    </location>
</feature>
<evidence type="ECO:0000256" key="15">
    <source>
        <dbReference type="SAM" id="MobiDB-lite"/>
    </source>
</evidence>
<reference evidence="18" key="3">
    <citation type="submission" date="2025-09" db="UniProtKB">
        <authorList>
            <consortium name="Ensembl"/>
        </authorList>
    </citation>
    <scope>IDENTIFICATION</scope>
    <source>
        <strain evidence="18">Glennie</strain>
    </source>
</reference>
<dbReference type="GO" id="GO:0005615">
    <property type="term" value="C:extracellular space"/>
    <property type="evidence" value="ECO:0000318"/>
    <property type="project" value="GO_Central"/>
</dbReference>
<organism evidence="18 19">
    <name type="scientific">Ornithorhynchus anatinus</name>
    <name type="common">Duckbill platypus</name>
    <dbReference type="NCBI Taxonomy" id="9258"/>
    <lineage>
        <taxon>Eukaryota</taxon>
        <taxon>Metazoa</taxon>
        <taxon>Chordata</taxon>
        <taxon>Craniata</taxon>
        <taxon>Vertebrata</taxon>
        <taxon>Euteleostomi</taxon>
        <taxon>Mammalia</taxon>
        <taxon>Monotremata</taxon>
        <taxon>Ornithorhynchidae</taxon>
        <taxon>Ornithorhynchus</taxon>
    </lineage>
</organism>
<keyword evidence="4 16" id="KW-0732">Signal</keyword>
<feature type="chain" id="PRO_5026073977" evidence="16">
    <location>
        <begin position="20"/>
        <end position="253"/>
    </location>
</feature>
<dbReference type="CTD" id="4153"/>
<dbReference type="InterPro" id="IPR016187">
    <property type="entry name" value="CTDL_fold"/>
</dbReference>
<dbReference type="GO" id="GO:0005771">
    <property type="term" value="C:multivesicular body"/>
    <property type="evidence" value="ECO:0000318"/>
    <property type="project" value="GO_Central"/>
</dbReference>
<dbReference type="FunFam" id="3.10.100.10:FF:000088">
    <property type="entry name" value="Mannose-binding protein A"/>
    <property type="match status" value="1"/>
</dbReference>
<feature type="domain" description="C-type lectin" evidence="17">
    <location>
        <begin position="137"/>
        <end position="241"/>
    </location>
</feature>
<reference evidence="18" key="2">
    <citation type="submission" date="2025-08" db="UniProtKB">
        <authorList>
            <consortium name="Ensembl"/>
        </authorList>
    </citation>
    <scope>IDENTIFICATION</scope>
    <source>
        <strain evidence="18">Glennie</strain>
    </source>
</reference>
<protein>
    <submittedName>
        <fullName evidence="18">Mannose binding lectin 2</fullName>
    </submittedName>
</protein>
<evidence type="ECO:0000256" key="7">
    <source>
        <dbReference type="ARBA" id="ARBA00022837"/>
    </source>
</evidence>
<dbReference type="SUPFAM" id="SSF56436">
    <property type="entry name" value="C-type lectin-like"/>
    <property type="match status" value="1"/>
</dbReference>
<dbReference type="AlphaFoldDB" id="A0A6I8PA76"/>
<evidence type="ECO:0000256" key="8">
    <source>
        <dbReference type="ARBA" id="ARBA00022859"/>
    </source>
</evidence>
<keyword evidence="14" id="KW-0379">Hydroxylation</keyword>
<dbReference type="KEGG" id="oaa:100075895"/>
<sequence>MSPLESLSLLVLGLSLGMAQSLVSMKCEEISKICNGNLCCIPGQNGLPGQNGRDGLPGLPGLKGEKGESLRGIQGPPGKAGPQGPAGPEGPKGLKGDVGECPVNQDLLTNLQGEIQALQSELNRIKKFLIFIKGKRVGTKQYVSRDEETTFANVKVLCEEINAAVALPKNAEENRAIQALAMKKKAFLGMTDEKTEGKYLSMTGEKVTYTNWKSGEPNNLGGKENCVIILEDGEWNDVPCSYSHGITVCEFPA</sequence>
<evidence type="ECO:0000256" key="3">
    <source>
        <dbReference type="ARBA" id="ARBA00022588"/>
    </source>
</evidence>
<dbReference type="OMA" id="CAKFQAS"/>
<evidence type="ECO:0000256" key="4">
    <source>
        <dbReference type="ARBA" id="ARBA00022729"/>
    </source>
</evidence>
<evidence type="ECO:0000256" key="13">
    <source>
        <dbReference type="ARBA" id="ARBA00023157"/>
    </source>
</evidence>
<keyword evidence="6" id="KW-0677">Repeat</keyword>
<dbReference type="RefSeq" id="XP_007664424.2">
    <property type="nucleotide sequence ID" value="XM_007666234.3"/>
</dbReference>
<dbReference type="PROSITE" id="PS50041">
    <property type="entry name" value="C_TYPE_LECTIN_2"/>
    <property type="match status" value="1"/>
</dbReference>
<dbReference type="GO" id="GO:0005537">
    <property type="term" value="F:D-mannose binding"/>
    <property type="evidence" value="ECO:0007669"/>
    <property type="project" value="UniProtKB-KW"/>
</dbReference>
<evidence type="ECO:0000256" key="14">
    <source>
        <dbReference type="ARBA" id="ARBA00023278"/>
    </source>
</evidence>
<keyword evidence="7" id="KW-0106">Calcium</keyword>
<keyword evidence="11" id="KW-0176">Collagen</keyword>
<dbReference type="Bgee" id="ENSOANG00000044423">
    <property type="expression patterns" value="Expressed in liver and 2 other cell types or tissues"/>
</dbReference>
<evidence type="ECO:0000313" key="18">
    <source>
        <dbReference type="Ensembl" id="ENSOANP00000050819.1"/>
    </source>
</evidence>
<evidence type="ECO:0000256" key="1">
    <source>
        <dbReference type="ARBA" id="ARBA00004613"/>
    </source>
</evidence>
<dbReference type="InterPro" id="IPR001304">
    <property type="entry name" value="C-type_lectin-like"/>
</dbReference>
<evidence type="ECO:0000256" key="16">
    <source>
        <dbReference type="SAM" id="SignalP"/>
    </source>
</evidence>
<keyword evidence="9" id="KW-0180">Complement pathway</keyword>
<dbReference type="GeneID" id="100075895"/>
<feature type="compositionally biased region" description="Low complexity" evidence="15">
    <location>
        <begin position="74"/>
        <end position="83"/>
    </location>
</feature>
<dbReference type="Ensembl" id="ENSOANT00000070870.1">
    <property type="protein sequence ID" value="ENSOANP00000050819.1"/>
    <property type="gene ID" value="ENSOANG00000044423.1"/>
</dbReference>
<dbReference type="InterPro" id="IPR018378">
    <property type="entry name" value="C-type_lectin_CS"/>
</dbReference>
<proteinExistence type="predicted"/>
<keyword evidence="8" id="KW-0391">Immunity</keyword>
<comment type="subcellular location">
    <subcellularLocation>
        <location evidence="1">Secreted</location>
    </subcellularLocation>
</comment>
<evidence type="ECO:0000259" key="17">
    <source>
        <dbReference type="PROSITE" id="PS50041"/>
    </source>
</evidence>
<dbReference type="GO" id="GO:0001867">
    <property type="term" value="P:complement activation, lectin pathway"/>
    <property type="evidence" value="ECO:0007669"/>
    <property type="project" value="UniProtKB-KW"/>
</dbReference>
<reference evidence="18 19" key="1">
    <citation type="journal article" date="2008" name="Nature">
        <title>Genome analysis of the platypus reveals unique signatures of evolution.</title>
        <authorList>
            <person name="Warren W.C."/>
            <person name="Hillier L.W."/>
            <person name="Marshall Graves J.A."/>
            <person name="Birney E."/>
            <person name="Ponting C.P."/>
            <person name="Grutzner F."/>
            <person name="Belov K."/>
            <person name="Miller W."/>
            <person name="Clarke L."/>
            <person name="Chinwalla A.T."/>
            <person name="Yang S.P."/>
            <person name="Heger A."/>
            <person name="Locke D.P."/>
            <person name="Miethke P."/>
            <person name="Waters P.D."/>
            <person name="Veyrunes F."/>
            <person name="Fulton L."/>
            <person name="Fulton B."/>
            <person name="Graves T."/>
            <person name="Wallis J."/>
            <person name="Puente X.S."/>
            <person name="Lopez-Otin C."/>
            <person name="Ordonez G.R."/>
            <person name="Eichler E.E."/>
            <person name="Chen L."/>
            <person name="Cheng Z."/>
            <person name="Deakin J.E."/>
            <person name="Alsop A."/>
            <person name="Thompson K."/>
            <person name="Kirby P."/>
            <person name="Papenfuss A.T."/>
            <person name="Wakefield M.J."/>
            <person name="Olender T."/>
            <person name="Lancet D."/>
            <person name="Huttley G.A."/>
            <person name="Smit A.F."/>
            <person name="Pask A."/>
            <person name="Temple-Smith P."/>
            <person name="Batzer M.A."/>
            <person name="Walker J.A."/>
            <person name="Konkel M.K."/>
            <person name="Harris R.S."/>
            <person name="Whittington C.M."/>
            <person name="Wong E.S."/>
            <person name="Gemmell N.J."/>
            <person name="Buschiazzo E."/>
            <person name="Vargas Jentzsch I.M."/>
            <person name="Merkel A."/>
            <person name="Schmitz J."/>
            <person name="Zemann A."/>
            <person name="Churakov G."/>
            <person name="Kriegs J.O."/>
            <person name="Brosius J."/>
            <person name="Murchison E.P."/>
            <person name="Sachidanandam R."/>
            <person name="Smith C."/>
            <person name="Hannon G.J."/>
            <person name="Tsend-Ayush E."/>
            <person name="McMillan D."/>
            <person name="Attenborough R."/>
            <person name="Rens W."/>
            <person name="Ferguson-Smith M."/>
            <person name="Lefevre C.M."/>
            <person name="Sharp J.A."/>
            <person name="Nicholas K.R."/>
            <person name="Ray D.A."/>
            <person name="Kube M."/>
            <person name="Reinhardt R."/>
            <person name="Pringle T.H."/>
            <person name="Taylor J."/>
            <person name="Jones R.C."/>
            <person name="Nixon B."/>
            <person name="Dacheux J.L."/>
            <person name="Niwa H."/>
            <person name="Sekita Y."/>
            <person name="Huang X."/>
            <person name="Stark A."/>
            <person name="Kheradpour P."/>
            <person name="Kellis M."/>
            <person name="Flicek P."/>
            <person name="Chen Y."/>
            <person name="Webber C."/>
            <person name="Hardison R."/>
            <person name="Nelson J."/>
            <person name="Hallsworth-Pepin K."/>
            <person name="Delehaunty K."/>
            <person name="Markovic C."/>
            <person name="Minx P."/>
            <person name="Feng Y."/>
            <person name="Kremitzki C."/>
            <person name="Mitreva M."/>
            <person name="Glasscock J."/>
            <person name="Wylie T."/>
            <person name="Wohldmann P."/>
            <person name="Thiru P."/>
            <person name="Nhan M.N."/>
            <person name="Pohl C.S."/>
            <person name="Smith S.M."/>
            <person name="Hou S."/>
            <person name="Nefedov M."/>
            <person name="de Jong P.J."/>
            <person name="Renfree M.B."/>
            <person name="Mardis E.R."/>
            <person name="Wilson R.K."/>
        </authorList>
    </citation>
    <scope>NUCLEOTIDE SEQUENCE [LARGE SCALE GENOMIC DNA]</scope>
    <source>
        <strain evidence="18 19">Glennie</strain>
    </source>
</reference>
<dbReference type="GO" id="GO:0050766">
    <property type="term" value="P:positive regulation of phagocytosis"/>
    <property type="evidence" value="ECO:0000318"/>
    <property type="project" value="GO_Central"/>
</dbReference>
<dbReference type="InterPro" id="IPR008160">
    <property type="entry name" value="Collagen"/>
</dbReference>
<evidence type="ECO:0000256" key="10">
    <source>
        <dbReference type="ARBA" id="ARBA00023035"/>
    </source>
</evidence>
<keyword evidence="12" id="KW-1018">Complement activation lectin pathway</keyword>
<dbReference type="PANTHER" id="PTHR24024:SF35">
    <property type="entry name" value="MANNOSE-BINDING PROTEIN A"/>
    <property type="match status" value="1"/>
</dbReference>
<dbReference type="PROSITE" id="PS00615">
    <property type="entry name" value="C_TYPE_LECTIN_1"/>
    <property type="match status" value="1"/>
</dbReference>
<keyword evidence="13" id="KW-1015">Disulfide bond</keyword>
<dbReference type="InParanoid" id="A0A6I8PA76"/>
<dbReference type="GeneTree" id="ENSGT00940000154368"/>
<keyword evidence="5" id="KW-0430">Lectin</keyword>
<dbReference type="GO" id="GO:0043129">
    <property type="term" value="P:surfactant homeostasis"/>
    <property type="evidence" value="ECO:0000318"/>
    <property type="project" value="GO_Central"/>
</dbReference>
<accession>A0A6I8PA76</accession>
<dbReference type="OrthoDB" id="10255512at2759"/>
<evidence type="ECO:0000256" key="2">
    <source>
        <dbReference type="ARBA" id="ARBA00022525"/>
    </source>
</evidence>
<name>A0A6I8PA76_ORNAN</name>
<evidence type="ECO:0000256" key="11">
    <source>
        <dbReference type="ARBA" id="ARBA00023119"/>
    </source>
</evidence>
<dbReference type="InterPro" id="IPR016186">
    <property type="entry name" value="C-type_lectin-like/link_sf"/>
</dbReference>
<keyword evidence="19" id="KW-1185">Reference proteome</keyword>
<gene>
    <name evidence="18" type="primary">MBL2</name>
</gene>
<keyword evidence="3" id="KW-0399">Innate immunity</keyword>
<evidence type="ECO:0000256" key="5">
    <source>
        <dbReference type="ARBA" id="ARBA00022734"/>
    </source>
</evidence>
<dbReference type="Gene3D" id="3.10.100.10">
    <property type="entry name" value="Mannose-Binding Protein A, subunit A"/>
    <property type="match status" value="1"/>
</dbReference>
<evidence type="ECO:0000256" key="6">
    <source>
        <dbReference type="ARBA" id="ARBA00022737"/>
    </source>
</evidence>
<evidence type="ECO:0000256" key="12">
    <source>
        <dbReference type="ARBA" id="ARBA00023153"/>
    </source>
</evidence>
<evidence type="ECO:0000313" key="19">
    <source>
        <dbReference type="Proteomes" id="UP000002279"/>
    </source>
</evidence>
<dbReference type="InterPro" id="IPR051077">
    <property type="entry name" value="Ca-dependent_lectin"/>
</dbReference>
<keyword evidence="2" id="KW-0964">Secreted</keyword>
<dbReference type="PANTHER" id="PTHR24024">
    <property type="entry name" value="PULMONARY SURFACTANT-ASSOCIATED PROTEIN A"/>
    <property type="match status" value="1"/>
</dbReference>
<dbReference type="Gene3D" id="1.20.5.320">
    <property type="entry name" value="6-Phosphogluconate Dehydrogenase, domain 3"/>
    <property type="match status" value="1"/>
</dbReference>
<dbReference type="Proteomes" id="UP000002279">
    <property type="component" value="Chromosome 3"/>
</dbReference>
<dbReference type="Pfam" id="PF00059">
    <property type="entry name" value="Lectin_C"/>
    <property type="match status" value="1"/>
</dbReference>
<evidence type="ECO:0000256" key="9">
    <source>
        <dbReference type="ARBA" id="ARBA00022875"/>
    </source>
</evidence>
<dbReference type="GO" id="GO:0005581">
    <property type="term" value="C:collagen trimer"/>
    <property type="evidence" value="ECO:0007669"/>
    <property type="project" value="UniProtKB-KW"/>
</dbReference>
<keyword evidence="10" id="KW-0465">Mannose-binding</keyword>
<feature type="region of interest" description="Disordered" evidence="15">
    <location>
        <begin position="51"/>
        <end position="98"/>
    </location>
</feature>
<dbReference type="FunCoup" id="A0A6I8PA76">
    <property type="interactions" value="262"/>
</dbReference>
<dbReference type="SMART" id="SM00034">
    <property type="entry name" value="CLECT"/>
    <property type="match status" value="1"/>
</dbReference>